<accession>A0A183HFZ4</accession>
<keyword evidence="1" id="KW-0812">Transmembrane</keyword>
<organism evidence="4">
    <name type="scientific">Onchocerca flexuosa</name>
    <dbReference type="NCBI Taxonomy" id="387005"/>
    <lineage>
        <taxon>Eukaryota</taxon>
        <taxon>Metazoa</taxon>
        <taxon>Ecdysozoa</taxon>
        <taxon>Nematoda</taxon>
        <taxon>Chromadorea</taxon>
        <taxon>Rhabditida</taxon>
        <taxon>Spirurina</taxon>
        <taxon>Spiruromorpha</taxon>
        <taxon>Filarioidea</taxon>
        <taxon>Onchocercidae</taxon>
        <taxon>Onchocerca</taxon>
    </lineage>
</organism>
<reference evidence="2 3" key="2">
    <citation type="submission" date="2018-11" db="EMBL/GenBank/DDBJ databases">
        <authorList>
            <consortium name="Pathogen Informatics"/>
        </authorList>
    </citation>
    <scope>NUCLEOTIDE SEQUENCE [LARGE SCALE GENOMIC DNA]</scope>
</reference>
<proteinExistence type="predicted"/>
<evidence type="ECO:0000313" key="4">
    <source>
        <dbReference type="WBParaSite" id="OFLC_0000640501-mRNA-1"/>
    </source>
</evidence>
<keyword evidence="1" id="KW-1133">Transmembrane helix</keyword>
<name>A0A183HFZ4_9BILA</name>
<protein>
    <submittedName>
        <fullName evidence="4">ZP domain-containing protein</fullName>
    </submittedName>
</protein>
<sequence>MKYNDKTKFIKNTSNYHDKLHSHYFFLSIIRHVAAQFQTSPGLETFRIEICAVHNQKISGLVDVPAHVIEVEPKLNQLRYHQLSATTSTTLSSMHDSTNSVQSSPFLRARFGVSTPLVMVCAGAVVVCVGLVTLVLLRPG</sequence>
<feature type="transmembrane region" description="Helical" evidence="1">
    <location>
        <begin position="117"/>
        <end position="137"/>
    </location>
</feature>
<evidence type="ECO:0000256" key="1">
    <source>
        <dbReference type="SAM" id="Phobius"/>
    </source>
</evidence>
<dbReference type="WBParaSite" id="OFLC_0000640501-mRNA-1">
    <property type="protein sequence ID" value="OFLC_0000640501-mRNA-1"/>
    <property type="gene ID" value="OFLC_0000640501"/>
</dbReference>
<evidence type="ECO:0000313" key="2">
    <source>
        <dbReference type="EMBL" id="VDO46453.1"/>
    </source>
</evidence>
<dbReference type="STRING" id="387005.A0A183HFZ4"/>
<dbReference type="Proteomes" id="UP000267606">
    <property type="component" value="Unassembled WGS sequence"/>
</dbReference>
<dbReference type="AlphaFoldDB" id="A0A183HFZ4"/>
<gene>
    <name evidence="2" type="ORF">OFLC_LOCUS6406</name>
</gene>
<keyword evidence="3" id="KW-1185">Reference proteome</keyword>
<dbReference type="EMBL" id="UZAJ01006063">
    <property type="protein sequence ID" value="VDO46453.1"/>
    <property type="molecule type" value="Genomic_DNA"/>
</dbReference>
<keyword evidence="1" id="KW-0472">Membrane</keyword>
<evidence type="ECO:0000313" key="3">
    <source>
        <dbReference type="Proteomes" id="UP000267606"/>
    </source>
</evidence>
<reference evidence="4" key="1">
    <citation type="submission" date="2016-06" db="UniProtKB">
        <authorList>
            <consortium name="WormBaseParasite"/>
        </authorList>
    </citation>
    <scope>IDENTIFICATION</scope>
</reference>